<dbReference type="RefSeq" id="WP_082667613.1">
    <property type="nucleotide sequence ID" value="NZ_BBXV01000008.1"/>
</dbReference>
<dbReference type="EMBL" id="BBXV01000008">
    <property type="protein sequence ID" value="GAQ16592.1"/>
    <property type="molecule type" value="Genomic_DNA"/>
</dbReference>
<feature type="region of interest" description="Disordered" evidence="1">
    <location>
        <begin position="1"/>
        <end position="23"/>
    </location>
</feature>
<dbReference type="CDD" id="cd00077">
    <property type="entry name" value="HDc"/>
    <property type="match status" value="1"/>
</dbReference>
<sequence>MRERAKKFAEMAHKGQTRKNSNAPYVTHPIRVAERLEKAGCSEELICAAYLHDVVEDTPYEIQDMENHFGSKVAELVAAHTEDKSKSWEERKQHTIDTIRNGSKEVKYLIVADKLDNLLGQEQDIKQLGPKVAWRNFNAGVDRQKWYNESICEAMYVGLDKKDIPTYFKEYEDLVKRVFHFSSN</sequence>
<comment type="caution">
    <text evidence="3">The sequence shown here is derived from an EMBL/GenBank/DDBJ whole genome shotgun (WGS) entry which is preliminary data.</text>
</comment>
<evidence type="ECO:0000256" key="1">
    <source>
        <dbReference type="SAM" id="MobiDB-lite"/>
    </source>
</evidence>
<keyword evidence="3" id="KW-0418">Kinase</keyword>
<organism evidence="3 4">
    <name type="scientific">Oceanobacillus picturae</name>
    <dbReference type="NCBI Taxonomy" id="171693"/>
    <lineage>
        <taxon>Bacteria</taxon>
        <taxon>Bacillati</taxon>
        <taxon>Bacillota</taxon>
        <taxon>Bacilli</taxon>
        <taxon>Bacillales</taxon>
        <taxon>Bacillaceae</taxon>
        <taxon>Oceanobacillus</taxon>
    </lineage>
</organism>
<dbReference type="Proteomes" id="UP000052946">
    <property type="component" value="Unassembled WGS sequence"/>
</dbReference>
<gene>
    <name evidence="3" type="ORF">OPHB3_0516</name>
</gene>
<name>A0A0U9H3N3_9BACI</name>
<feature type="compositionally biased region" description="Basic and acidic residues" evidence="1">
    <location>
        <begin position="1"/>
        <end position="13"/>
    </location>
</feature>
<dbReference type="SUPFAM" id="SSF109604">
    <property type="entry name" value="HD-domain/PDEase-like"/>
    <property type="match status" value="1"/>
</dbReference>
<dbReference type="Gene3D" id="1.10.3210.10">
    <property type="entry name" value="Hypothetical protein af1432"/>
    <property type="match status" value="1"/>
</dbReference>
<keyword evidence="3" id="KW-0808">Transferase</keyword>
<evidence type="ECO:0000313" key="4">
    <source>
        <dbReference type="Proteomes" id="UP000052946"/>
    </source>
</evidence>
<dbReference type="PANTHER" id="PTHR46246:SF1">
    <property type="entry name" value="GUANOSINE-3',5'-BIS(DIPHOSPHATE) 3'-PYROPHOSPHOHYDROLASE MESH1"/>
    <property type="match status" value="1"/>
</dbReference>
<reference evidence="4" key="1">
    <citation type="submission" date="2015-07" db="EMBL/GenBank/DDBJ databases">
        <title>Draft Genome Sequence of Oceanobacillus picturae Heshi-B3 that Was Isolated from Fermented Rice Bran with Aging Salted Mackerel, Which Was Named Heshiko as Traditional Fermented Seafood in Japan.</title>
        <authorList>
            <person name="Akuzawa S."/>
            <person name="Nakagawa J."/>
            <person name="Kanekatsu T."/>
            <person name="Kanesaki Y."/>
            <person name="Suzuki T."/>
        </authorList>
    </citation>
    <scope>NUCLEOTIDE SEQUENCE [LARGE SCALE GENOMIC DNA]</scope>
    <source>
        <strain evidence="4">Heshi-B3</strain>
    </source>
</reference>
<dbReference type="AlphaFoldDB" id="A0A0U9H3N3"/>
<evidence type="ECO:0000313" key="3">
    <source>
        <dbReference type="EMBL" id="GAQ16592.1"/>
    </source>
</evidence>
<accession>A0A0U9H3N3</accession>
<dbReference type="GO" id="GO:0008893">
    <property type="term" value="F:guanosine-3',5'-bis(diphosphate) 3'-diphosphatase activity"/>
    <property type="evidence" value="ECO:0007669"/>
    <property type="project" value="TreeGrafter"/>
</dbReference>
<dbReference type="OrthoDB" id="9802385at2"/>
<dbReference type="PANTHER" id="PTHR46246">
    <property type="entry name" value="GUANOSINE-3',5'-BIS(DIPHOSPHATE) 3'-PYROPHOSPHOHYDROLASE MESH1"/>
    <property type="match status" value="1"/>
</dbReference>
<dbReference type="InterPro" id="IPR003607">
    <property type="entry name" value="HD/PDEase_dom"/>
</dbReference>
<proteinExistence type="predicted"/>
<feature type="domain" description="HD/PDEase" evidence="2">
    <location>
        <begin position="21"/>
        <end position="127"/>
    </location>
</feature>
<dbReference type="InterPro" id="IPR052194">
    <property type="entry name" value="MESH1"/>
</dbReference>
<dbReference type="SMART" id="SM00471">
    <property type="entry name" value="HDc"/>
    <property type="match status" value="1"/>
</dbReference>
<reference evidence="3 4" key="2">
    <citation type="journal article" date="2016" name="Genome Announc.">
        <title>Draft Genome Sequence of Oceanobacillus picturae Heshi-B3, Isolated from Fermented Rice Bran in a Traditional Japanese Seafood Dish.</title>
        <authorList>
            <person name="Akuzawa S."/>
            <person name="Nagaoka J."/>
            <person name="Kanekatsu M."/>
            <person name="Kanesaki Y."/>
            <person name="Suzuki T."/>
        </authorList>
    </citation>
    <scope>NUCLEOTIDE SEQUENCE [LARGE SCALE GENOMIC DNA]</scope>
    <source>
        <strain evidence="3 4">Heshi-B3</strain>
    </source>
</reference>
<protein>
    <submittedName>
        <fullName evidence="3">GTP pyrophosphokinase</fullName>
    </submittedName>
</protein>
<dbReference type="Pfam" id="PF13328">
    <property type="entry name" value="HD_4"/>
    <property type="match status" value="1"/>
</dbReference>
<dbReference type="GO" id="GO:0016301">
    <property type="term" value="F:kinase activity"/>
    <property type="evidence" value="ECO:0007669"/>
    <property type="project" value="UniProtKB-KW"/>
</dbReference>
<evidence type="ECO:0000259" key="2">
    <source>
        <dbReference type="SMART" id="SM00471"/>
    </source>
</evidence>